<evidence type="ECO:0000256" key="1">
    <source>
        <dbReference type="SAM" id="Coils"/>
    </source>
</evidence>
<keyword evidence="1" id="KW-0175">Coiled coil</keyword>
<protein>
    <submittedName>
        <fullName evidence="3">Uncharacterized protein</fullName>
    </submittedName>
</protein>
<gene>
    <name evidence="3" type="ORF">Vbra_11663</name>
</gene>
<dbReference type="PhylomeDB" id="A0A0G4EH77"/>
<feature type="coiled-coil region" evidence="1">
    <location>
        <begin position="130"/>
        <end position="157"/>
    </location>
</feature>
<dbReference type="VEuPathDB" id="CryptoDB:Vbra_11663"/>
<feature type="compositionally biased region" description="Basic and acidic residues" evidence="2">
    <location>
        <begin position="19"/>
        <end position="30"/>
    </location>
</feature>
<name>A0A0G4EH77_VITBC</name>
<reference evidence="3 4" key="1">
    <citation type="submission" date="2014-11" db="EMBL/GenBank/DDBJ databases">
        <authorList>
            <person name="Zhu J."/>
            <person name="Qi W."/>
            <person name="Song R."/>
        </authorList>
    </citation>
    <scope>NUCLEOTIDE SEQUENCE [LARGE SCALE GENOMIC DNA]</scope>
</reference>
<dbReference type="EMBL" id="CDMY01000226">
    <property type="protein sequence ID" value="CEL94729.1"/>
    <property type="molecule type" value="Genomic_DNA"/>
</dbReference>
<proteinExistence type="predicted"/>
<sequence length="221" mass="25329">MEHPTKNQFLRGWTSEVQIDGRGDANEQRGRALLPPLMDSRNPAHSHLLSNKKSSRQQWMSRRPQRHRIEGEYGGKKDGATNVLYHVDILVADIRKAQAVADTEEKNDVDSYQTDMAQWTDQWEKRMKEMTEQEGIKAAADQKLNEVKKELRDERETFDAVHSKLASLHESCDFLLRNYDTRKQARAKERDYLLKAKATLMGATFAEPTAPPPVARVPSAM</sequence>
<evidence type="ECO:0000256" key="2">
    <source>
        <dbReference type="SAM" id="MobiDB-lite"/>
    </source>
</evidence>
<feature type="compositionally biased region" description="Polar residues" evidence="2">
    <location>
        <begin position="48"/>
        <end position="60"/>
    </location>
</feature>
<evidence type="ECO:0000313" key="3">
    <source>
        <dbReference type="EMBL" id="CEL94729.1"/>
    </source>
</evidence>
<organism evidence="3 4">
    <name type="scientific">Vitrella brassicaformis (strain CCMP3155)</name>
    <dbReference type="NCBI Taxonomy" id="1169540"/>
    <lineage>
        <taxon>Eukaryota</taxon>
        <taxon>Sar</taxon>
        <taxon>Alveolata</taxon>
        <taxon>Colpodellida</taxon>
        <taxon>Vitrellaceae</taxon>
        <taxon>Vitrella</taxon>
    </lineage>
</organism>
<evidence type="ECO:0000313" key="4">
    <source>
        <dbReference type="Proteomes" id="UP000041254"/>
    </source>
</evidence>
<dbReference type="InParanoid" id="A0A0G4EH77"/>
<accession>A0A0G4EH77</accession>
<keyword evidence="4" id="KW-1185">Reference proteome</keyword>
<dbReference type="Proteomes" id="UP000041254">
    <property type="component" value="Unassembled WGS sequence"/>
</dbReference>
<feature type="region of interest" description="Disordered" evidence="2">
    <location>
        <begin position="1"/>
        <end position="65"/>
    </location>
</feature>
<dbReference type="AlphaFoldDB" id="A0A0G4EH77"/>